<sequence>TGNVGYHSDVPLDDVVLEKAERVAD</sequence>
<feature type="non-terminal residue" evidence="1">
    <location>
        <position position="1"/>
    </location>
</feature>
<protein>
    <submittedName>
        <fullName evidence="1">Uncharacterized protein</fullName>
    </submittedName>
</protein>
<reference evidence="1" key="1">
    <citation type="submission" date="2018-05" db="EMBL/GenBank/DDBJ databases">
        <authorList>
            <person name="Lanie J.A."/>
            <person name="Ng W.-L."/>
            <person name="Kazmierczak K.M."/>
            <person name="Andrzejewski T.M."/>
            <person name="Davidsen T.M."/>
            <person name="Wayne K.J."/>
            <person name="Tettelin H."/>
            <person name="Glass J.I."/>
            <person name="Rusch D."/>
            <person name="Podicherti R."/>
            <person name="Tsui H.-C.T."/>
            <person name="Winkler M.E."/>
        </authorList>
    </citation>
    <scope>NUCLEOTIDE SEQUENCE</scope>
</reference>
<organism evidence="1">
    <name type="scientific">marine metagenome</name>
    <dbReference type="NCBI Taxonomy" id="408172"/>
    <lineage>
        <taxon>unclassified sequences</taxon>
        <taxon>metagenomes</taxon>
        <taxon>ecological metagenomes</taxon>
    </lineage>
</organism>
<evidence type="ECO:0000313" key="1">
    <source>
        <dbReference type="EMBL" id="SVC01591.1"/>
    </source>
</evidence>
<gene>
    <name evidence="1" type="ORF">METZ01_LOCUS254445</name>
</gene>
<dbReference type="AlphaFoldDB" id="A0A382ISH9"/>
<name>A0A382ISH9_9ZZZZ</name>
<accession>A0A382ISH9</accession>
<dbReference type="EMBL" id="UINC01068745">
    <property type="protein sequence ID" value="SVC01591.1"/>
    <property type="molecule type" value="Genomic_DNA"/>
</dbReference>
<proteinExistence type="predicted"/>